<comment type="caution">
    <text evidence="1">The sequence shown here is derived from an EMBL/GenBank/DDBJ whole genome shotgun (WGS) entry which is preliminary data.</text>
</comment>
<sequence>MKTVIKREVRALDRIRWRAPNGGGEIKPFVHCTGPNLLGAWVINVDLLTWYAETLSIPALIYGEQFDVDLWEDCRLAFIVDPRSPRESWRQIYRQIRTLLGGGIIRLPILGLFSQEQAFRQVHQCIKARHCRQILGLRNGGLSLWL</sequence>
<organism evidence="1">
    <name type="scientific">Salmonella enterica subsp. salamae</name>
    <dbReference type="NCBI Taxonomy" id="59202"/>
    <lineage>
        <taxon>Bacteria</taxon>
        <taxon>Pseudomonadati</taxon>
        <taxon>Pseudomonadota</taxon>
        <taxon>Gammaproteobacteria</taxon>
        <taxon>Enterobacterales</taxon>
        <taxon>Enterobacteriaceae</taxon>
        <taxon>Salmonella</taxon>
    </lineage>
</organism>
<proteinExistence type="predicted"/>
<dbReference type="AlphaFoldDB" id="A0A5Y1WBL9"/>
<gene>
    <name evidence="1" type="ORF">FNI14_04980</name>
</gene>
<dbReference type="EMBL" id="AAIAJV010000004">
    <property type="protein sequence ID" value="ECC1605331.1"/>
    <property type="molecule type" value="Genomic_DNA"/>
</dbReference>
<evidence type="ECO:0000313" key="1">
    <source>
        <dbReference type="EMBL" id="ECC1605331.1"/>
    </source>
</evidence>
<name>A0A5Y1WBL9_SALER</name>
<reference evidence="1" key="1">
    <citation type="submission" date="2019-07" db="EMBL/GenBank/DDBJ databases">
        <authorList>
            <person name="Ashton P.M."/>
            <person name="Dallman T."/>
            <person name="Nair S."/>
            <person name="De Pinna E."/>
            <person name="Peters T."/>
            <person name="Grant K."/>
        </authorList>
    </citation>
    <scope>NUCLEOTIDE SEQUENCE</scope>
    <source>
        <strain evidence="1">646013</strain>
    </source>
</reference>
<accession>A0A5Y1WBL9</accession>
<protein>
    <submittedName>
        <fullName evidence="1">Uncharacterized protein</fullName>
    </submittedName>
</protein>